<feature type="compositionally biased region" description="Basic residues" evidence="1">
    <location>
        <begin position="114"/>
        <end position="129"/>
    </location>
</feature>
<dbReference type="Pfam" id="PF12937">
    <property type="entry name" value="F-box-like"/>
    <property type="match status" value="1"/>
</dbReference>
<protein>
    <recommendedName>
        <fullName evidence="2">F-box domain-containing protein</fullName>
    </recommendedName>
</protein>
<evidence type="ECO:0000313" key="4">
    <source>
        <dbReference type="Proteomes" id="UP000005408"/>
    </source>
</evidence>
<dbReference type="SUPFAM" id="SSF81383">
    <property type="entry name" value="F-box domain"/>
    <property type="match status" value="1"/>
</dbReference>
<dbReference type="PROSITE" id="PS50181">
    <property type="entry name" value="FBOX"/>
    <property type="match status" value="1"/>
</dbReference>
<accession>A0A8W8ILQ5</accession>
<proteinExistence type="predicted"/>
<sequence length="260" mass="28991">MNGTALISVDEELQQPPVSFSDLPDDVLFTICRQLDIASLSVLCRVCRKLKDLLSSDHAWLPFDKNFNVLRADNGITERTSSQLQKLEHNTSHTANSEQAEVKYVSSKGDKAYKPRGKHPFKGQGKKQQKTVQPKNSAMVIKCKYCGGTHPRDRDKCPAFGHTCWKCKKKNHFPKVCKQTTVNSIQDEDTSDSDSDSLYAVNSSSGKQWFVKIHMSASGNSSNVTCQLDSGSTCNVINFRQYAQIMQTGDPPLKPTEKTL</sequence>
<reference evidence="3" key="1">
    <citation type="submission" date="2022-08" db="UniProtKB">
        <authorList>
            <consortium name="EnsemblMetazoa"/>
        </authorList>
    </citation>
    <scope>IDENTIFICATION</scope>
    <source>
        <strain evidence="3">05x7-T-G4-1.051#20</strain>
    </source>
</reference>
<feature type="region of interest" description="Disordered" evidence="1">
    <location>
        <begin position="113"/>
        <end position="133"/>
    </location>
</feature>
<dbReference type="SMART" id="SM00256">
    <property type="entry name" value="FBOX"/>
    <property type="match status" value="1"/>
</dbReference>
<dbReference type="InterPro" id="IPR036047">
    <property type="entry name" value="F-box-like_dom_sf"/>
</dbReference>
<dbReference type="AlphaFoldDB" id="A0A8W8ILQ5"/>
<feature type="domain" description="F-box" evidence="2">
    <location>
        <begin position="17"/>
        <end position="63"/>
    </location>
</feature>
<dbReference type="EnsemblMetazoa" id="G14888.1">
    <property type="protein sequence ID" value="G14888.1:cds"/>
    <property type="gene ID" value="G14888"/>
</dbReference>
<name>A0A8W8ILQ5_MAGGI</name>
<keyword evidence="4" id="KW-1185">Reference proteome</keyword>
<evidence type="ECO:0000259" key="2">
    <source>
        <dbReference type="PROSITE" id="PS50181"/>
    </source>
</evidence>
<dbReference type="Proteomes" id="UP000005408">
    <property type="component" value="Unassembled WGS sequence"/>
</dbReference>
<dbReference type="InterPro" id="IPR001810">
    <property type="entry name" value="F-box_dom"/>
</dbReference>
<evidence type="ECO:0000256" key="1">
    <source>
        <dbReference type="SAM" id="MobiDB-lite"/>
    </source>
</evidence>
<dbReference type="Gene3D" id="1.20.1280.50">
    <property type="match status" value="1"/>
</dbReference>
<organism evidence="3 4">
    <name type="scientific">Magallana gigas</name>
    <name type="common">Pacific oyster</name>
    <name type="synonym">Crassostrea gigas</name>
    <dbReference type="NCBI Taxonomy" id="29159"/>
    <lineage>
        <taxon>Eukaryota</taxon>
        <taxon>Metazoa</taxon>
        <taxon>Spiralia</taxon>
        <taxon>Lophotrochozoa</taxon>
        <taxon>Mollusca</taxon>
        <taxon>Bivalvia</taxon>
        <taxon>Autobranchia</taxon>
        <taxon>Pteriomorphia</taxon>
        <taxon>Ostreida</taxon>
        <taxon>Ostreoidea</taxon>
        <taxon>Ostreidae</taxon>
        <taxon>Magallana</taxon>
    </lineage>
</organism>
<evidence type="ECO:0000313" key="3">
    <source>
        <dbReference type="EnsemblMetazoa" id="G14888.1:cds"/>
    </source>
</evidence>